<evidence type="ECO:0000313" key="11">
    <source>
        <dbReference type="Proteomes" id="UP000255295"/>
    </source>
</evidence>
<evidence type="ECO:0000256" key="4">
    <source>
        <dbReference type="ARBA" id="ARBA00022553"/>
    </source>
</evidence>
<evidence type="ECO:0000313" key="9">
    <source>
        <dbReference type="EMBL" id="SUV16291.1"/>
    </source>
</evidence>
<dbReference type="SUPFAM" id="SSF56801">
    <property type="entry name" value="Acetyl-CoA synthetase-like"/>
    <property type="match status" value="1"/>
</dbReference>
<dbReference type="EC" id="5.1.1.13" evidence="9"/>
<dbReference type="Pfam" id="PF00501">
    <property type="entry name" value="AMP-binding"/>
    <property type="match status" value="1"/>
</dbReference>
<dbReference type="GeneID" id="48277822"/>
<dbReference type="EMBL" id="UFSZ01000001">
    <property type="protein sequence ID" value="SUV16291.1"/>
    <property type="molecule type" value="Genomic_DNA"/>
</dbReference>
<dbReference type="EMBL" id="CP019980">
    <property type="protein sequence ID" value="AVK97785.1"/>
    <property type="molecule type" value="Genomic_DNA"/>
</dbReference>
<dbReference type="InterPro" id="IPR000873">
    <property type="entry name" value="AMP-dep_synth/lig_dom"/>
</dbReference>
<reference evidence="9 11" key="2">
    <citation type="submission" date="2018-06" db="EMBL/GenBank/DDBJ databases">
        <authorList>
            <consortium name="Pathogen Informatics"/>
            <person name="Doyle S."/>
        </authorList>
    </citation>
    <scope>NUCLEOTIDE SEQUENCE [LARGE SCALE GENOMIC DNA]</scope>
    <source>
        <strain evidence="9 11">NCTC10338</strain>
    </source>
</reference>
<accession>A0A2S0K322</accession>
<dbReference type="GO" id="GO:0044550">
    <property type="term" value="P:secondary metabolite biosynthetic process"/>
    <property type="evidence" value="ECO:0007669"/>
    <property type="project" value="TreeGrafter"/>
</dbReference>
<keyword evidence="9" id="KW-0413">Isomerase</keyword>
<evidence type="ECO:0000259" key="5">
    <source>
        <dbReference type="Pfam" id="PF00501"/>
    </source>
</evidence>
<dbReference type="PANTHER" id="PTHR45527:SF1">
    <property type="entry name" value="FATTY ACID SYNTHASE"/>
    <property type="match status" value="1"/>
</dbReference>
<evidence type="ECO:0000313" key="8">
    <source>
        <dbReference type="EMBL" id="AVK97785.1"/>
    </source>
</evidence>
<dbReference type="FunFam" id="3.40.50.980:FF:000001">
    <property type="entry name" value="Non-ribosomal peptide synthetase"/>
    <property type="match status" value="1"/>
</dbReference>
<feature type="domain" description="AMP-binding enzyme C-terminal" evidence="7">
    <location>
        <begin position="649"/>
        <end position="722"/>
    </location>
</feature>
<dbReference type="Gene3D" id="2.30.38.10">
    <property type="entry name" value="Luciferase, Domain 3"/>
    <property type="match status" value="1"/>
</dbReference>
<dbReference type="SUPFAM" id="SSF52777">
    <property type="entry name" value="CoA-dependent acyltransferases"/>
    <property type="match status" value="1"/>
</dbReference>
<protein>
    <submittedName>
        <fullName evidence="9">Amino acid adenylation protein</fullName>
        <ecNumber evidence="9">5.1.1.13</ecNumber>
    </submittedName>
</protein>
<dbReference type="FunFam" id="3.40.50.12780:FF:000012">
    <property type="entry name" value="Non-ribosomal peptide synthetase"/>
    <property type="match status" value="1"/>
</dbReference>
<dbReference type="Pfam" id="PF13193">
    <property type="entry name" value="AMP-binding_C"/>
    <property type="match status" value="1"/>
</dbReference>
<dbReference type="Gene3D" id="3.40.50.980">
    <property type="match status" value="2"/>
</dbReference>
<dbReference type="FunFam" id="2.30.38.10:FF:000001">
    <property type="entry name" value="Non-ribosomal peptide synthetase PvdI"/>
    <property type="match status" value="1"/>
</dbReference>
<comment type="similarity">
    <text evidence="2">Belongs to the ATP-dependent AMP-binding enzyme family.</text>
</comment>
<dbReference type="InterPro" id="IPR010071">
    <property type="entry name" value="AA_adenyl_dom"/>
</dbReference>
<evidence type="ECO:0000256" key="1">
    <source>
        <dbReference type="ARBA" id="ARBA00001957"/>
    </source>
</evidence>
<dbReference type="InterPro" id="IPR025110">
    <property type="entry name" value="AMP-bd_C"/>
</dbReference>
<dbReference type="GO" id="GO:0043041">
    <property type="term" value="P:amino acid activation for nonribosomal peptide biosynthetic process"/>
    <property type="evidence" value="ECO:0007669"/>
    <property type="project" value="TreeGrafter"/>
</dbReference>
<evidence type="ECO:0000256" key="2">
    <source>
        <dbReference type="ARBA" id="ARBA00006432"/>
    </source>
</evidence>
<dbReference type="Gene3D" id="3.30.300.30">
    <property type="match status" value="1"/>
</dbReference>
<organism evidence="8 10">
    <name type="scientific">Lysinibacillus sphaericus</name>
    <name type="common">Bacillus sphaericus</name>
    <dbReference type="NCBI Taxonomy" id="1421"/>
    <lineage>
        <taxon>Bacteria</taxon>
        <taxon>Bacillati</taxon>
        <taxon>Bacillota</taxon>
        <taxon>Bacilli</taxon>
        <taxon>Bacillales</taxon>
        <taxon>Bacillaceae</taxon>
        <taxon>Lysinibacillus</taxon>
    </lineage>
</organism>
<name>A0A2S0K322_LYSSH</name>
<evidence type="ECO:0000313" key="10">
    <source>
        <dbReference type="Proteomes" id="UP000238825"/>
    </source>
</evidence>
<dbReference type="Gene3D" id="3.30.559.30">
    <property type="entry name" value="Nonribosomal peptide synthetase, condensation domain"/>
    <property type="match status" value="1"/>
</dbReference>
<gene>
    <name evidence="9" type="primary">grsB_1</name>
    <name evidence="8" type="ORF">LS41612_16615</name>
    <name evidence="9" type="ORF">NCTC10338_01369</name>
</gene>
<sequence length="733" mass="83617">MNTLELDTKESYWSAALKEFELKSKVTLGTFKNNGFKLVNDTFFLDKKIMQSLSQFADTYNVNVNSILYSAWGLLLHNYNDTDYVVFGTSTTEGKVLPFCVKTDFDITSIKYIRQIENELELIKLYKNVTEEEIFSYNQLDLKSGLFGSIFSSGESKAVLSEYLEENEIEMCFEIDFSLKCSISYNDNLFDNYAISKLKEHFFNLVSELTLNSHTKLEDIAILSKKEKNQVLYEFNNKSINYDITKTVDDFFEMQVKKNPNKVALICKDKSFTYDELNKKSNQLAFLLRQKGVKPEKLVGLVVDRSEDLIIGILAILKAGGAYLPVDPAYPLQRINYMYEQAEIDLLLTHSHLNIDLSFPCEKIYLDNYPLNQYPTDNLDRLHNAENLIYTLYTSGSTGQPKGVTVEHRNVVGYYHSFIDEFKLTENDIMLQQSTVSFDISVEEIFPILLTGGTLVIACKDEVASIEKLLIVMRNNKVTMISGFPLLLNELNKYPPVESVHTMISGGDVLRKEYINNLIDKVKIYNTYGPSETTVCISYYEVTSARIQSGIPTGKPIANYKVYILDKNRKPVPIGVPGEVCISGVGVSRGYLNRPDLTSERFVKNPFIPNEKMYISGDLARWSPDGNIEFLGRIDNQIKICGRRTEPGEVEEKLLEHPNVTEACVIARENKDKNKYLTAYIVINETISATDLKEYLYKFLPDFMVPSYYVVLDKLPININGKIDKNNLAIILN</sequence>
<keyword evidence="4" id="KW-0597">Phosphoprotein</keyword>
<feature type="domain" description="AMP-dependent synthetase/ligase" evidence="5">
    <location>
        <begin position="252"/>
        <end position="592"/>
    </location>
</feature>
<dbReference type="InterPro" id="IPR001242">
    <property type="entry name" value="Condensation_dom"/>
</dbReference>
<reference evidence="8 10" key="1">
    <citation type="submission" date="2017-03" db="EMBL/GenBank/DDBJ databases">
        <title>The whole genome sequencing and assembly of Lysinibacillus sphaericus DSM 28T strain.</title>
        <authorList>
            <person name="Lee Y.-J."/>
            <person name="Yi H."/>
            <person name="Bahn Y.-S."/>
            <person name="Kim J.F."/>
            <person name="Lee D.-W."/>
        </authorList>
    </citation>
    <scope>NUCLEOTIDE SEQUENCE [LARGE SCALE GENOMIC DNA]</scope>
    <source>
        <strain evidence="8 10">DSM 28</strain>
    </source>
</reference>
<dbReference type="InterPro" id="IPR045851">
    <property type="entry name" value="AMP-bd_C_sf"/>
</dbReference>
<dbReference type="NCBIfam" id="TIGR01733">
    <property type="entry name" value="AA-adenyl-dom"/>
    <property type="match status" value="1"/>
</dbReference>
<feature type="domain" description="Condensation" evidence="6">
    <location>
        <begin position="8"/>
        <end position="90"/>
    </location>
</feature>
<evidence type="ECO:0000259" key="7">
    <source>
        <dbReference type="Pfam" id="PF13193"/>
    </source>
</evidence>
<dbReference type="Pfam" id="PF00668">
    <property type="entry name" value="Condensation"/>
    <property type="match status" value="1"/>
</dbReference>
<evidence type="ECO:0000256" key="3">
    <source>
        <dbReference type="ARBA" id="ARBA00022450"/>
    </source>
</evidence>
<evidence type="ECO:0000259" key="6">
    <source>
        <dbReference type="Pfam" id="PF00668"/>
    </source>
</evidence>
<dbReference type="PANTHER" id="PTHR45527">
    <property type="entry name" value="NONRIBOSOMAL PEPTIDE SYNTHETASE"/>
    <property type="match status" value="1"/>
</dbReference>
<dbReference type="Proteomes" id="UP000238825">
    <property type="component" value="Chromosome"/>
</dbReference>
<proteinExistence type="inferred from homology"/>
<dbReference type="RefSeq" id="WP_024361481.1">
    <property type="nucleotide sequence ID" value="NZ_BJNS01000078.1"/>
</dbReference>
<dbReference type="GO" id="GO:0047689">
    <property type="term" value="F:aspartate racemase activity"/>
    <property type="evidence" value="ECO:0007669"/>
    <property type="project" value="UniProtKB-EC"/>
</dbReference>
<dbReference type="Proteomes" id="UP000255295">
    <property type="component" value="Unassembled WGS sequence"/>
</dbReference>
<dbReference type="AlphaFoldDB" id="A0A2S0K322"/>
<comment type="cofactor">
    <cofactor evidence="1">
        <name>pantetheine 4'-phosphate</name>
        <dbReference type="ChEBI" id="CHEBI:47942"/>
    </cofactor>
</comment>
<dbReference type="GO" id="GO:0031177">
    <property type="term" value="F:phosphopantetheine binding"/>
    <property type="evidence" value="ECO:0007669"/>
    <property type="project" value="TreeGrafter"/>
</dbReference>
<keyword evidence="3" id="KW-0596">Phosphopantetheine</keyword>
<dbReference type="GO" id="GO:0005737">
    <property type="term" value="C:cytoplasm"/>
    <property type="evidence" value="ECO:0007669"/>
    <property type="project" value="TreeGrafter"/>
</dbReference>